<gene>
    <name evidence="9" type="ORF">PCAR00345_LOCUS13486</name>
</gene>
<keyword evidence="3" id="KW-0540">Nuclease</keyword>
<evidence type="ECO:0000256" key="1">
    <source>
        <dbReference type="ARBA" id="ARBA00001947"/>
    </source>
</evidence>
<dbReference type="PANTHER" id="PTHR46986">
    <property type="entry name" value="ENDORIBONUCLEASE YBEY, CHLOROPLASTIC"/>
    <property type="match status" value="1"/>
</dbReference>
<evidence type="ECO:0000256" key="5">
    <source>
        <dbReference type="ARBA" id="ARBA00022759"/>
    </source>
</evidence>
<dbReference type="NCBIfam" id="TIGR00043">
    <property type="entry name" value="rRNA maturation RNase YbeY"/>
    <property type="match status" value="1"/>
</dbReference>
<dbReference type="SUPFAM" id="SSF55486">
    <property type="entry name" value="Metalloproteases ('zincins'), catalytic domain"/>
    <property type="match status" value="1"/>
</dbReference>
<dbReference type="Gene3D" id="3.40.390.30">
    <property type="entry name" value="Metalloproteases ('zincins'), catalytic domain"/>
    <property type="match status" value="1"/>
</dbReference>
<dbReference type="PANTHER" id="PTHR46986:SF1">
    <property type="entry name" value="ENDORIBONUCLEASE YBEY, CHLOROPLASTIC"/>
    <property type="match status" value="1"/>
</dbReference>
<evidence type="ECO:0000256" key="8">
    <source>
        <dbReference type="SAM" id="MobiDB-lite"/>
    </source>
</evidence>
<feature type="region of interest" description="Disordered" evidence="8">
    <location>
        <begin position="1"/>
        <end position="34"/>
    </location>
</feature>
<accession>A0A7S4BCP9</accession>
<dbReference type="Pfam" id="PF02130">
    <property type="entry name" value="YbeY"/>
    <property type="match status" value="1"/>
</dbReference>
<feature type="compositionally biased region" description="Acidic residues" evidence="8">
    <location>
        <begin position="343"/>
        <end position="353"/>
    </location>
</feature>
<dbReference type="GO" id="GO:0006364">
    <property type="term" value="P:rRNA processing"/>
    <property type="evidence" value="ECO:0007669"/>
    <property type="project" value="InterPro"/>
</dbReference>
<dbReference type="HAMAP" id="MF_00009">
    <property type="entry name" value="Endoribonucl_YbeY"/>
    <property type="match status" value="1"/>
</dbReference>
<dbReference type="GO" id="GO:0004519">
    <property type="term" value="F:endonuclease activity"/>
    <property type="evidence" value="ECO:0007669"/>
    <property type="project" value="UniProtKB-KW"/>
</dbReference>
<evidence type="ECO:0000256" key="7">
    <source>
        <dbReference type="ARBA" id="ARBA00022833"/>
    </source>
</evidence>
<feature type="compositionally biased region" description="Gly residues" evidence="8">
    <location>
        <begin position="354"/>
        <end position="371"/>
    </location>
</feature>
<feature type="compositionally biased region" description="Basic and acidic residues" evidence="8">
    <location>
        <begin position="16"/>
        <end position="30"/>
    </location>
</feature>
<evidence type="ECO:0000256" key="2">
    <source>
        <dbReference type="ARBA" id="ARBA00010875"/>
    </source>
</evidence>
<proteinExistence type="inferred from homology"/>
<evidence type="ECO:0000256" key="3">
    <source>
        <dbReference type="ARBA" id="ARBA00022722"/>
    </source>
</evidence>
<dbReference type="EMBL" id="HBIZ01021336">
    <property type="protein sequence ID" value="CAE0760874.1"/>
    <property type="molecule type" value="Transcribed_RNA"/>
</dbReference>
<keyword evidence="5" id="KW-0255">Endonuclease</keyword>
<dbReference type="GO" id="GO:0004222">
    <property type="term" value="F:metalloendopeptidase activity"/>
    <property type="evidence" value="ECO:0007669"/>
    <property type="project" value="InterPro"/>
</dbReference>
<dbReference type="AlphaFoldDB" id="A0A7S4BCP9"/>
<reference evidence="9" key="1">
    <citation type="submission" date="2021-01" db="EMBL/GenBank/DDBJ databases">
        <authorList>
            <person name="Corre E."/>
            <person name="Pelletier E."/>
            <person name="Niang G."/>
            <person name="Scheremetjew M."/>
            <person name="Finn R."/>
            <person name="Kale V."/>
            <person name="Holt S."/>
            <person name="Cochrane G."/>
            <person name="Meng A."/>
            <person name="Brown T."/>
            <person name="Cohen L."/>
        </authorList>
    </citation>
    <scope>NUCLEOTIDE SEQUENCE</scope>
    <source>
        <strain evidence="9">CCMP645</strain>
    </source>
</reference>
<feature type="region of interest" description="Disordered" evidence="8">
    <location>
        <begin position="340"/>
        <end position="387"/>
    </location>
</feature>
<name>A0A7S4BCP9_CHRCT</name>
<organism evidence="9">
    <name type="scientific">Chrysotila carterae</name>
    <name type="common">Marine alga</name>
    <name type="synonym">Syracosphaera carterae</name>
    <dbReference type="NCBI Taxonomy" id="13221"/>
    <lineage>
        <taxon>Eukaryota</taxon>
        <taxon>Haptista</taxon>
        <taxon>Haptophyta</taxon>
        <taxon>Prymnesiophyceae</taxon>
        <taxon>Isochrysidales</taxon>
        <taxon>Isochrysidaceae</taxon>
        <taxon>Chrysotila</taxon>
    </lineage>
</organism>
<comment type="similarity">
    <text evidence="2">Belongs to the endoribonuclease YbeY family.</text>
</comment>
<protein>
    <submittedName>
        <fullName evidence="9">Uncharacterized protein</fullName>
    </submittedName>
</protein>
<evidence type="ECO:0000313" key="9">
    <source>
        <dbReference type="EMBL" id="CAE0760874.1"/>
    </source>
</evidence>
<evidence type="ECO:0000256" key="4">
    <source>
        <dbReference type="ARBA" id="ARBA00022723"/>
    </source>
</evidence>
<dbReference type="InterPro" id="IPR002036">
    <property type="entry name" value="YbeY"/>
</dbReference>
<keyword evidence="4" id="KW-0479">Metal-binding</keyword>
<comment type="cofactor">
    <cofactor evidence="1">
        <name>Zn(2+)</name>
        <dbReference type="ChEBI" id="CHEBI:29105"/>
    </cofactor>
</comment>
<evidence type="ECO:0000256" key="6">
    <source>
        <dbReference type="ARBA" id="ARBA00022801"/>
    </source>
</evidence>
<keyword evidence="7" id="KW-0862">Zinc</keyword>
<sequence length="387" mass="41152">MTTRRLHGKPQPGESASKDDQSAGTRDRSIARGSQADCFSSSAYPLHRRFGTLRPLPFRTHIPSRQLIVVLATYVVAVGALRTPSTSNVHALQITTVFMPCSTQLSTANAEKACAFAPAYTVALSASYDVADGVRLQQSRDTAVLPIPTPGAFTPRSSRPYMRWRRHSSACGRCCRSGVGLVRLMASGLPRVLLGEQGDEVSCDAAVFSEIETDALSLLRAAALDVELSLSLCDAAFITQQNKRWRGVDQPTDVLSFPVEDDVMIGDVLICVDVAQRQAQDRGHTLRDELRVLLVHGVLHLCGYDHETDEADAAEMAAAETKLMRRLHWKGNGLIVSAGAVDGDGDVDGDDGDGYGGDGDGGDGDGGGGDSGEAVARAVSEEEAGAR</sequence>
<dbReference type="GO" id="GO:0046872">
    <property type="term" value="F:metal ion binding"/>
    <property type="evidence" value="ECO:0007669"/>
    <property type="project" value="UniProtKB-KW"/>
</dbReference>
<keyword evidence="6" id="KW-0378">Hydrolase</keyword>
<dbReference type="InterPro" id="IPR023091">
    <property type="entry name" value="MetalPrtase_cat_dom_sf_prd"/>
</dbReference>